<evidence type="ECO:0000313" key="8">
    <source>
        <dbReference type="EMBL" id="KAF7512674.1"/>
    </source>
</evidence>
<dbReference type="GO" id="GO:0006886">
    <property type="term" value="P:intracellular protein transport"/>
    <property type="evidence" value="ECO:0007669"/>
    <property type="project" value="UniProtKB-UniRule"/>
</dbReference>
<keyword evidence="3 5" id="KW-0653">Protein transport</keyword>
<comment type="subcellular location">
    <subcellularLocation>
        <location evidence="1">Endomembrane system</location>
    </subcellularLocation>
</comment>
<dbReference type="InterPro" id="IPR036168">
    <property type="entry name" value="AP2_Mu_C_sf"/>
</dbReference>
<dbReference type="SUPFAM" id="SSF49447">
    <property type="entry name" value="Second domain of Mu2 adaptin subunit (ap50) of ap2 adaptor"/>
    <property type="match status" value="1"/>
</dbReference>
<dbReference type="Proteomes" id="UP000606974">
    <property type="component" value="Unassembled WGS sequence"/>
</dbReference>
<comment type="caution">
    <text evidence="8">The sequence shown here is derived from an EMBL/GenBank/DDBJ whole genome shotgun (WGS) entry which is preliminary data.</text>
</comment>
<dbReference type="InterPro" id="IPR028565">
    <property type="entry name" value="MHD"/>
</dbReference>
<feature type="region of interest" description="Disordered" evidence="6">
    <location>
        <begin position="345"/>
        <end position="372"/>
    </location>
</feature>
<keyword evidence="2 5" id="KW-0813">Transport</keyword>
<dbReference type="Gene3D" id="3.30.450.60">
    <property type="match status" value="1"/>
</dbReference>
<dbReference type="InterPro" id="IPR011012">
    <property type="entry name" value="Longin-like_dom_sf"/>
</dbReference>
<organism evidence="8 9">
    <name type="scientific">Endocarpon pusillum</name>
    <dbReference type="NCBI Taxonomy" id="364733"/>
    <lineage>
        <taxon>Eukaryota</taxon>
        <taxon>Fungi</taxon>
        <taxon>Dikarya</taxon>
        <taxon>Ascomycota</taxon>
        <taxon>Pezizomycotina</taxon>
        <taxon>Eurotiomycetes</taxon>
        <taxon>Chaetothyriomycetidae</taxon>
        <taxon>Verrucariales</taxon>
        <taxon>Verrucariaceae</taxon>
        <taxon>Endocarpon</taxon>
    </lineage>
</organism>
<protein>
    <recommendedName>
        <fullName evidence="7">MHD domain-containing protein</fullName>
    </recommendedName>
</protein>
<evidence type="ECO:0000256" key="5">
    <source>
        <dbReference type="PIRNR" id="PIRNR005992"/>
    </source>
</evidence>
<dbReference type="InterPro" id="IPR001392">
    <property type="entry name" value="Clathrin_mu"/>
</dbReference>
<keyword evidence="4" id="KW-0472">Membrane</keyword>
<dbReference type="EMBL" id="JAACFV010000010">
    <property type="protein sequence ID" value="KAF7512674.1"/>
    <property type="molecule type" value="Genomic_DNA"/>
</dbReference>
<dbReference type="PANTHER" id="PTHR10529">
    <property type="entry name" value="AP COMPLEX SUBUNIT MU"/>
    <property type="match status" value="1"/>
</dbReference>
<accession>A0A8H7ASE5</accession>
<dbReference type="InterPro" id="IPR050431">
    <property type="entry name" value="Adaptor_comp_med_subunit"/>
</dbReference>
<dbReference type="GO" id="GO:0016192">
    <property type="term" value="P:vesicle-mediated transport"/>
    <property type="evidence" value="ECO:0007669"/>
    <property type="project" value="InterPro"/>
</dbReference>
<evidence type="ECO:0000256" key="6">
    <source>
        <dbReference type="SAM" id="MobiDB-lite"/>
    </source>
</evidence>
<keyword evidence="9" id="KW-1185">Reference proteome</keyword>
<reference evidence="8" key="1">
    <citation type="submission" date="2020-02" db="EMBL/GenBank/DDBJ databases">
        <authorList>
            <person name="Palmer J.M."/>
        </authorList>
    </citation>
    <scope>NUCLEOTIDE SEQUENCE</scope>
    <source>
        <strain evidence="8">EPUS1.4</strain>
        <tissue evidence="8">Thallus</tissue>
    </source>
</reference>
<dbReference type="Gene3D" id="2.60.40.1170">
    <property type="entry name" value="Mu homology domain, subdomain B"/>
    <property type="match status" value="2"/>
</dbReference>
<name>A0A8H7ASE5_9EURO</name>
<evidence type="ECO:0000256" key="4">
    <source>
        <dbReference type="ARBA" id="ARBA00023136"/>
    </source>
</evidence>
<feature type="compositionally biased region" description="Low complexity" evidence="6">
    <location>
        <begin position="354"/>
        <end position="371"/>
    </location>
</feature>
<dbReference type="PIRSF" id="PIRSF005992">
    <property type="entry name" value="Clathrin_mu"/>
    <property type="match status" value="1"/>
</dbReference>
<comment type="similarity">
    <text evidence="5">Belongs to the adaptor complexes medium subunit family.</text>
</comment>
<dbReference type="PROSITE" id="PS51072">
    <property type="entry name" value="MHD"/>
    <property type="match status" value="1"/>
</dbReference>
<evidence type="ECO:0000256" key="1">
    <source>
        <dbReference type="ARBA" id="ARBA00004308"/>
    </source>
</evidence>
<dbReference type="GO" id="GO:0030131">
    <property type="term" value="C:clathrin adaptor complex"/>
    <property type="evidence" value="ECO:0007669"/>
    <property type="project" value="UniProtKB-UniRule"/>
</dbReference>
<evidence type="ECO:0000313" key="9">
    <source>
        <dbReference type="Proteomes" id="UP000606974"/>
    </source>
</evidence>
<dbReference type="OrthoDB" id="870at2759"/>
<dbReference type="CDD" id="cd14837">
    <property type="entry name" value="AP3_Mu_N"/>
    <property type="match status" value="1"/>
</dbReference>
<evidence type="ECO:0000256" key="2">
    <source>
        <dbReference type="ARBA" id="ARBA00022448"/>
    </source>
</evidence>
<proteinExistence type="inferred from homology"/>
<dbReference type="SUPFAM" id="SSF64356">
    <property type="entry name" value="SNARE-like"/>
    <property type="match status" value="1"/>
</dbReference>
<feature type="domain" description="MHD" evidence="7">
    <location>
        <begin position="193"/>
        <end position="496"/>
    </location>
</feature>
<evidence type="ECO:0000256" key="3">
    <source>
        <dbReference type="ARBA" id="ARBA00022927"/>
    </source>
</evidence>
<dbReference type="GO" id="GO:0012505">
    <property type="term" value="C:endomembrane system"/>
    <property type="evidence" value="ECO:0007669"/>
    <property type="project" value="UniProtKB-SubCell"/>
</dbReference>
<dbReference type="AlphaFoldDB" id="A0A8H7ASE5"/>
<gene>
    <name evidence="8" type="ORF">GJ744_000241</name>
</gene>
<dbReference type="Pfam" id="PF00928">
    <property type="entry name" value="Adap_comp_sub"/>
    <property type="match status" value="1"/>
</dbReference>
<sequence length="566" mass="60149">MSAVIEALYVYDEQNNCILEHVYHARPPSPKSLLSQFKACPVPRPALLYLSDLSPATTVASVYHSNTLFLCPSGTDQNALTLLEFVHRVIDVFEDFLGPPLLAHKIENNYDIIAQLLGEICDGGAICNTEPNALRENVEVAGLIGKLFTHVGLPGSSPALGASNNLVANLKAGSNPNSGPAIPWRRPNVRHTSNELYVDILEDVSVILAPSGRPISAVSSGSIAFTAKVSGIPELVLTLSAPGGSSSSKVTSIFRVMQSPVFHPCVRLARWKERPGELSFVPPDGRFVLAGYEVDLIPSYGGVDAPPSRGEKLFMPAMVDLRTGLGEKGSDFEVRLTLNTEFPGAYTSSKPRAPGTSTPSFSFGGSSSGSSNAPTLEAVVVSIPLPAGVRRLENLRPSRGEAMFQQFAQSVQWKVPTKDGASVSGTAVLSGTVIGPLHAGDVEDEDEDAETSNSMTTNPLLGYYDEDSASIPGKPSAPVASKGSKVASAKDKILSAAQQKAAQATKALMPRSVNLSFTVRGWLPSGIRVDSLIIDTRKSRGLGENVKPFKGVKYMTVSRKGIERRG</sequence>
<evidence type="ECO:0000259" key="7">
    <source>
        <dbReference type="PROSITE" id="PS51072"/>
    </source>
</evidence>